<dbReference type="RefSeq" id="WP_160896222.1">
    <property type="nucleotide sequence ID" value="NZ_WUMU01000023.1"/>
</dbReference>
<keyword evidence="1" id="KW-0175">Coiled coil</keyword>
<gene>
    <name evidence="3" type="ORF">GR170_19870</name>
</gene>
<evidence type="ECO:0008006" key="5">
    <source>
        <dbReference type="Google" id="ProtNLM"/>
    </source>
</evidence>
<organism evidence="3 4">
    <name type="scientific">Pseudooceanicola albus</name>
    <dbReference type="NCBI Taxonomy" id="2692189"/>
    <lineage>
        <taxon>Bacteria</taxon>
        <taxon>Pseudomonadati</taxon>
        <taxon>Pseudomonadota</taxon>
        <taxon>Alphaproteobacteria</taxon>
        <taxon>Rhodobacterales</taxon>
        <taxon>Paracoccaceae</taxon>
        <taxon>Pseudooceanicola</taxon>
    </lineage>
</organism>
<evidence type="ECO:0000313" key="4">
    <source>
        <dbReference type="Proteomes" id="UP000477911"/>
    </source>
</evidence>
<accession>A0A6L7G831</accession>
<proteinExistence type="predicted"/>
<feature type="coiled-coil region" evidence="1">
    <location>
        <begin position="105"/>
        <end position="139"/>
    </location>
</feature>
<evidence type="ECO:0000256" key="1">
    <source>
        <dbReference type="SAM" id="Coils"/>
    </source>
</evidence>
<feature type="region of interest" description="Disordered" evidence="2">
    <location>
        <begin position="1"/>
        <end position="25"/>
    </location>
</feature>
<protein>
    <recommendedName>
        <fullName evidence="5">Magnesium transporter MgtE intracellular domain-containing protein</fullName>
    </recommendedName>
</protein>
<sequence>MAKTRAKPAAKGAGKIKPARRPKRRARSPLTMIALLLLTSAGLRIAMHADDVMALEPGDHAAPAEGAPAGCTPGPDVEAMLGAFKERETRLDQREAQIRDRMNALAIADEEIQKKLVQLEEAEERLRDTLALADGAAEKDITRLTSVYEAMKPKDAAALFEQMAPEFAAGFIARMQPPAAAAIMTGLSSERAYSISAILAGRNSSVPKE</sequence>
<dbReference type="SUPFAM" id="SSF158791">
    <property type="entry name" value="MgtE N-terminal domain-like"/>
    <property type="match status" value="1"/>
</dbReference>
<dbReference type="Proteomes" id="UP000477911">
    <property type="component" value="Unassembled WGS sequence"/>
</dbReference>
<name>A0A6L7G831_9RHOB</name>
<evidence type="ECO:0000313" key="3">
    <source>
        <dbReference type="EMBL" id="MXN20099.1"/>
    </source>
</evidence>
<keyword evidence="4" id="KW-1185">Reference proteome</keyword>
<comment type="caution">
    <text evidence="3">The sequence shown here is derived from an EMBL/GenBank/DDBJ whole genome shotgun (WGS) entry which is preliminary data.</text>
</comment>
<dbReference type="AlphaFoldDB" id="A0A6L7G831"/>
<evidence type="ECO:0000256" key="2">
    <source>
        <dbReference type="SAM" id="MobiDB-lite"/>
    </source>
</evidence>
<dbReference type="EMBL" id="WUMU01000023">
    <property type="protein sequence ID" value="MXN20099.1"/>
    <property type="molecule type" value="Genomic_DNA"/>
</dbReference>
<reference evidence="3 4" key="1">
    <citation type="submission" date="2019-12" db="EMBL/GenBank/DDBJ databases">
        <authorList>
            <person name="Li M."/>
        </authorList>
    </citation>
    <scope>NUCLEOTIDE SEQUENCE [LARGE SCALE GENOMIC DNA]</scope>
    <source>
        <strain evidence="3 4">GBMRC 2024</strain>
    </source>
</reference>